<reference evidence="7 8" key="1">
    <citation type="submission" date="2018-06" db="EMBL/GenBank/DDBJ databases">
        <title>Echinicola strongylocentroti sp. nov., isolated from a sea urchin Strongylocentrotus intermedius.</title>
        <authorList>
            <person name="Bae S.S."/>
        </authorList>
    </citation>
    <scope>NUCLEOTIDE SEQUENCE [LARGE SCALE GENOMIC DNA]</scope>
    <source>
        <strain evidence="7 8">MEBiC08714</strain>
    </source>
</reference>
<evidence type="ECO:0000259" key="5">
    <source>
        <dbReference type="Pfam" id="PF04542"/>
    </source>
</evidence>
<dbReference type="Proteomes" id="UP000248688">
    <property type="component" value="Chromosome"/>
</dbReference>
<dbReference type="Gene3D" id="1.10.1740.10">
    <property type="match status" value="1"/>
</dbReference>
<dbReference type="EMBL" id="CP030041">
    <property type="protein sequence ID" value="AWW30189.1"/>
    <property type="molecule type" value="Genomic_DNA"/>
</dbReference>
<dbReference type="KEGG" id="est:DN752_08665"/>
<feature type="domain" description="RNA polymerase sigma-70 region 2" evidence="5">
    <location>
        <begin position="23"/>
        <end position="88"/>
    </location>
</feature>
<dbReference type="InterPro" id="IPR036388">
    <property type="entry name" value="WH-like_DNA-bd_sf"/>
</dbReference>
<name>A0A2Z4IHH8_9BACT</name>
<feature type="domain" description="RNA polymerase sigma factor 70 region 4 type 2" evidence="6">
    <location>
        <begin position="118"/>
        <end position="169"/>
    </location>
</feature>
<evidence type="ECO:0000313" key="7">
    <source>
        <dbReference type="EMBL" id="AWW30189.1"/>
    </source>
</evidence>
<dbReference type="Pfam" id="PF08281">
    <property type="entry name" value="Sigma70_r4_2"/>
    <property type="match status" value="1"/>
</dbReference>
<sequence>MRIEDKILLREIQKQNKDVFEALFNDYYPSLLRYAEGFVFEGGLCEDIVQNIFVHIWEQAEYLTITTSFKSYLYASVRNRCLNHIRNLKIQDKHHLLYLEASLNDSDVDWEEAEINKKVESAIEALPPRIGEIFRLKYMEEKSVREIAQQLEISENTIKTHLLRAKGKLRKSLRESLNLNFFL</sequence>
<dbReference type="GO" id="GO:0016987">
    <property type="term" value="F:sigma factor activity"/>
    <property type="evidence" value="ECO:0007669"/>
    <property type="project" value="UniProtKB-KW"/>
</dbReference>
<dbReference type="GO" id="GO:0003677">
    <property type="term" value="F:DNA binding"/>
    <property type="evidence" value="ECO:0007669"/>
    <property type="project" value="InterPro"/>
</dbReference>
<dbReference type="SUPFAM" id="SSF88659">
    <property type="entry name" value="Sigma3 and sigma4 domains of RNA polymerase sigma factors"/>
    <property type="match status" value="1"/>
</dbReference>
<dbReference type="PANTHER" id="PTHR43133">
    <property type="entry name" value="RNA POLYMERASE ECF-TYPE SIGMA FACTO"/>
    <property type="match status" value="1"/>
</dbReference>
<dbReference type="PANTHER" id="PTHR43133:SF46">
    <property type="entry name" value="RNA POLYMERASE SIGMA-70 FACTOR ECF SUBFAMILY"/>
    <property type="match status" value="1"/>
</dbReference>
<dbReference type="AlphaFoldDB" id="A0A2Z4IHH8"/>
<proteinExistence type="inferred from homology"/>
<keyword evidence="8" id="KW-1185">Reference proteome</keyword>
<evidence type="ECO:0000259" key="6">
    <source>
        <dbReference type="Pfam" id="PF08281"/>
    </source>
</evidence>
<accession>A0A2Z4IHH8</accession>
<keyword evidence="4" id="KW-0804">Transcription</keyword>
<keyword evidence="3" id="KW-0731">Sigma factor</keyword>
<evidence type="ECO:0000313" key="8">
    <source>
        <dbReference type="Proteomes" id="UP000248688"/>
    </source>
</evidence>
<comment type="similarity">
    <text evidence="1">Belongs to the sigma-70 factor family. ECF subfamily.</text>
</comment>
<dbReference type="InterPro" id="IPR013324">
    <property type="entry name" value="RNA_pol_sigma_r3/r4-like"/>
</dbReference>
<dbReference type="RefSeq" id="WP_112783573.1">
    <property type="nucleotide sequence ID" value="NZ_CP030041.1"/>
</dbReference>
<dbReference type="NCBIfam" id="TIGR02985">
    <property type="entry name" value="Sig70_bacteroi1"/>
    <property type="match status" value="1"/>
</dbReference>
<dbReference type="CDD" id="cd06171">
    <property type="entry name" value="Sigma70_r4"/>
    <property type="match status" value="1"/>
</dbReference>
<organism evidence="7 8">
    <name type="scientific">Echinicola strongylocentroti</name>
    <dbReference type="NCBI Taxonomy" id="1795355"/>
    <lineage>
        <taxon>Bacteria</taxon>
        <taxon>Pseudomonadati</taxon>
        <taxon>Bacteroidota</taxon>
        <taxon>Cytophagia</taxon>
        <taxon>Cytophagales</taxon>
        <taxon>Cyclobacteriaceae</taxon>
        <taxon>Echinicola</taxon>
    </lineage>
</organism>
<dbReference type="InterPro" id="IPR013325">
    <property type="entry name" value="RNA_pol_sigma_r2"/>
</dbReference>
<dbReference type="InterPro" id="IPR014284">
    <property type="entry name" value="RNA_pol_sigma-70_dom"/>
</dbReference>
<gene>
    <name evidence="7" type="ORF">DN752_08665</name>
</gene>
<keyword evidence="2" id="KW-0805">Transcription regulation</keyword>
<dbReference type="InterPro" id="IPR039425">
    <property type="entry name" value="RNA_pol_sigma-70-like"/>
</dbReference>
<evidence type="ECO:0000256" key="1">
    <source>
        <dbReference type="ARBA" id="ARBA00010641"/>
    </source>
</evidence>
<dbReference type="NCBIfam" id="TIGR02937">
    <property type="entry name" value="sigma70-ECF"/>
    <property type="match status" value="1"/>
</dbReference>
<dbReference type="InterPro" id="IPR007627">
    <property type="entry name" value="RNA_pol_sigma70_r2"/>
</dbReference>
<dbReference type="InterPro" id="IPR013249">
    <property type="entry name" value="RNA_pol_sigma70_r4_t2"/>
</dbReference>
<evidence type="ECO:0000256" key="4">
    <source>
        <dbReference type="ARBA" id="ARBA00023163"/>
    </source>
</evidence>
<dbReference type="OrthoDB" id="1524077at2"/>
<dbReference type="Pfam" id="PF04542">
    <property type="entry name" value="Sigma70_r2"/>
    <property type="match status" value="1"/>
</dbReference>
<protein>
    <submittedName>
        <fullName evidence="7">RNA polymerase sigma-70 factor</fullName>
    </submittedName>
</protein>
<dbReference type="Gene3D" id="1.10.10.10">
    <property type="entry name" value="Winged helix-like DNA-binding domain superfamily/Winged helix DNA-binding domain"/>
    <property type="match status" value="1"/>
</dbReference>
<evidence type="ECO:0000256" key="2">
    <source>
        <dbReference type="ARBA" id="ARBA00023015"/>
    </source>
</evidence>
<dbReference type="InterPro" id="IPR014327">
    <property type="entry name" value="RNA_pol_sigma70_bacteroid"/>
</dbReference>
<dbReference type="SUPFAM" id="SSF88946">
    <property type="entry name" value="Sigma2 domain of RNA polymerase sigma factors"/>
    <property type="match status" value="1"/>
</dbReference>
<dbReference type="GO" id="GO:0006352">
    <property type="term" value="P:DNA-templated transcription initiation"/>
    <property type="evidence" value="ECO:0007669"/>
    <property type="project" value="InterPro"/>
</dbReference>
<evidence type="ECO:0000256" key="3">
    <source>
        <dbReference type="ARBA" id="ARBA00023082"/>
    </source>
</evidence>